<evidence type="ECO:0000256" key="11">
    <source>
        <dbReference type="ARBA" id="ARBA00023175"/>
    </source>
</evidence>
<evidence type="ECO:0000256" key="15">
    <source>
        <dbReference type="SAM" id="Coils"/>
    </source>
</evidence>
<keyword evidence="3" id="KW-0493">Microtubule</keyword>
<feature type="region of interest" description="Disordered" evidence="16">
    <location>
        <begin position="152"/>
        <end position="171"/>
    </location>
</feature>
<dbReference type="GO" id="GO:0051959">
    <property type="term" value="F:dynein light intermediate chain binding"/>
    <property type="evidence" value="ECO:0007669"/>
    <property type="project" value="InterPro"/>
</dbReference>
<dbReference type="OrthoDB" id="5593012at2759"/>
<evidence type="ECO:0000313" key="20">
    <source>
        <dbReference type="Proteomes" id="UP000272942"/>
    </source>
</evidence>
<dbReference type="FunFam" id="1.10.8.710:FF:000004">
    <property type="entry name" value="Dynein axonemal heavy chain 6"/>
    <property type="match status" value="1"/>
</dbReference>
<keyword evidence="11" id="KW-0505">Motor protein</keyword>
<dbReference type="PANTHER" id="PTHR45703:SF1">
    <property type="entry name" value="DYNEINS HEAVY CHAIN"/>
    <property type="match status" value="1"/>
</dbReference>
<dbReference type="FunFam" id="3.40.50.300:FF:001112">
    <property type="entry name" value="Dynein heavy chain 12, axonemal"/>
    <property type="match status" value="1"/>
</dbReference>
<evidence type="ECO:0000313" key="19">
    <source>
        <dbReference type="EMBL" id="VDP76512.1"/>
    </source>
</evidence>
<evidence type="ECO:0000256" key="9">
    <source>
        <dbReference type="ARBA" id="ARBA00023054"/>
    </source>
</evidence>
<keyword evidence="2" id="KW-0963">Cytoplasm</keyword>
<dbReference type="Proteomes" id="UP000272942">
    <property type="component" value="Unassembled WGS sequence"/>
</dbReference>
<keyword evidence="12" id="KW-0206">Cytoskeleton</keyword>
<reference evidence="21" key="1">
    <citation type="submission" date="2016-06" db="UniProtKB">
        <authorList>
            <consortium name="WormBaseParasite"/>
        </authorList>
    </citation>
    <scope>IDENTIFICATION</scope>
</reference>
<dbReference type="GO" id="GO:0005930">
    <property type="term" value="C:axoneme"/>
    <property type="evidence" value="ECO:0007669"/>
    <property type="project" value="UniProtKB-SubCell"/>
</dbReference>
<dbReference type="FunFam" id="1.20.58.1120:FF:000005">
    <property type="entry name" value="Dynein, axonemal, heavy chain 12"/>
    <property type="match status" value="1"/>
</dbReference>
<keyword evidence="4" id="KW-0677">Repeat</keyword>
<evidence type="ECO:0000256" key="2">
    <source>
        <dbReference type="ARBA" id="ARBA00022490"/>
    </source>
</evidence>
<dbReference type="Gene3D" id="1.20.140.100">
    <property type="entry name" value="Dynein heavy chain, N-terminal domain 2"/>
    <property type="match status" value="1"/>
</dbReference>
<evidence type="ECO:0000256" key="4">
    <source>
        <dbReference type="ARBA" id="ARBA00022737"/>
    </source>
</evidence>
<dbReference type="Gene3D" id="1.20.58.1120">
    <property type="match status" value="1"/>
</dbReference>
<dbReference type="GO" id="GO:0030286">
    <property type="term" value="C:dynein complex"/>
    <property type="evidence" value="ECO:0007669"/>
    <property type="project" value="UniProtKB-KW"/>
</dbReference>
<evidence type="ECO:0000256" key="5">
    <source>
        <dbReference type="ARBA" id="ARBA00022741"/>
    </source>
</evidence>
<evidence type="ECO:0000256" key="1">
    <source>
        <dbReference type="ARBA" id="ARBA00004430"/>
    </source>
</evidence>
<dbReference type="EMBL" id="UZAN01042668">
    <property type="protein sequence ID" value="VDP76512.1"/>
    <property type="molecule type" value="Genomic_DNA"/>
</dbReference>
<keyword evidence="10" id="KW-0969">Cilium</keyword>
<evidence type="ECO:0000256" key="13">
    <source>
        <dbReference type="ARBA" id="ARBA00023273"/>
    </source>
</evidence>
<keyword evidence="8" id="KW-0243">Dynein</keyword>
<evidence type="ECO:0000259" key="17">
    <source>
        <dbReference type="Pfam" id="PF08393"/>
    </source>
</evidence>
<dbReference type="InterPro" id="IPR013602">
    <property type="entry name" value="Dynein_heavy_linker"/>
</dbReference>
<keyword evidence="13" id="KW-0966">Cell projection</keyword>
<protein>
    <recommendedName>
        <fullName evidence="14">Dynein axonemal heavy chain 12</fullName>
    </recommendedName>
</protein>
<dbReference type="Gene3D" id="3.40.50.300">
    <property type="entry name" value="P-loop containing nucleotide triphosphate hydrolases"/>
    <property type="match status" value="2"/>
</dbReference>
<dbReference type="Pfam" id="PF12774">
    <property type="entry name" value="AAA_6"/>
    <property type="match status" value="1"/>
</dbReference>
<dbReference type="GO" id="GO:0005524">
    <property type="term" value="F:ATP binding"/>
    <property type="evidence" value="ECO:0007669"/>
    <property type="project" value="UniProtKB-KW"/>
</dbReference>
<keyword evidence="9 15" id="KW-0175">Coiled coil</keyword>
<dbReference type="SUPFAM" id="SSF52540">
    <property type="entry name" value="P-loop containing nucleoside triphosphate hydrolases"/>
    <property type="match status" value="2"/>
</dbReference>
<evidence type="ECO:0000256" key="16">
    <source>
        <dbReference type="SAM" id="MobiDB-lite"/>
    </source>
</evidence>
<feature type="domain" description="Dynein heavy chain linker" evidence="17">
    <location>
        <begin position="83"/>
        <end position="530"/>
    </location>
</feature>
<dbReference type="GO" id="GO:0045505">
    <property type="term" value="F:dynein intermediate chain binding"/>
    <property type="evidence" value="ECO:0007669"/>
    <property type="project" value="InterPro"/>
</dbReference>
<dbReference type="GO" id="GO:0005874">
    <property type="term" value="C:microtubule"/>
    <property type="evidence" value="ECO:0007669"/>
    <property type="project" value="UniProtKB-KW"/>
</dbReference>
<gene>
    <name evidence="19" type="ORF">ECPE_LOCUS5777</name>
</gene>
<dbReference type="WBParaSite" id="ECPE_0000579001-mRNA-1">
    <property type="protein sequence ID" value="ECPE_0000579001-mRNA-1"/>
    <property type="gene ID" value="ECPE_0000579001"/>
</dbReference>
<feature type="coiled-coil region" evidence="15">
    <location>
        <begin position="6"/>
        <end position="33"/>
    </location>
</feature>
<keyword evidence="20" id="KW-1185">Reference proteome</keyword>
<proteinExistence type="predicted"/>
<dbReference type="GO" id="GO:0007018">
    <property type="term" value="P:microtubule-based movement"/>
    <property type="evidence" value="ECO:0007669"/>
    <property type="project" value="InterPro"/>
</dbReference>
<dbReference type="Gene3D" id="1.10.8.710">
    <property type="match status" value="1"/>
</dbReference>
<evidence type="ECO:0000256" key="7">
    <source>
        <dbReference type="ARBA" id="ARBA00022840"/>
    </source>
</evidence>
<dbReference type="InterPro" id="IPR035699">
    <property type="entry name" value="AAA_6"/>
</dbReference>
<dbReference type="FunFam" id="1.20.140.100:FF:000004">
    <property type="entry name" value="Dynein axonemal heavy chain 6"/>
    <property type="match status" value="1"/>
</dbReference>
<dbReference type="InterPro" id="IPR043157">
    <property type="entry name" value="Dynein_AAA1S"/>
</dbReference>
<keyword evidence="5" id="KW-0547">Nucleotide-binding</keyword>
<keyword evidence="6" id="KW-0833">Ubl conjugation pathway</keyword>
<evidence type="ECO:0000256" key="10">
    <source>
        <dbReference type="ARBA" id="ARBA00023069"/>
    </source>
</evidence>
<name>A0A183AFP2_9TREM</name>
<organism evidence="21">
    <name type="scientific">Echinostoma caproni</name>
    <dbReference type="NCBI Taxonomy" id="27848"/>
    <lineage>
        <taxon>Eukaryota</taxon>
        <taxon>Metazoa</taxon>
        <taxon>Spiralia</taxon>
        <taxon>Lophotrochozoa</taxon>
        <taxon>Platyhelminthes</taxon>
        <taxon>Trematoda</taxon>
        <taxon>Digenea</taxon>
        <taxon>Plagiorchiida</taxon>
        <taxon>Echinostomata</taxon>
        <taxon>Echinostomatoidea</taxon>
        <taxon>Echinostomatidae</taxon>
        <taxon>Echinostoma</taxon>
    </lineage>
</organism>
<dbReference type="FunFam" id="3.40.50.300:FF:000044">
    <property type="entry name" value="Dynein heavy chain 5, axonemal"/>
    <property type="match status" value="1"/>
</dbReference>
<dbReference type="PANTHER" id="PTHR45703">
    <property type="entry name" value="DYNEIN HEAVY CHAIN"/>
    <property type="match status" value="1"/>
</dbReference>
<dbReference type="InterPro" id="IPR042222">
    <property type="entry name" value="Dynein_2_N"/>
</dbReference>
<evidence type="ECO:0000256" key="12">
    <source>
        <dbReference type="ARBA" id="ARBA00023212"/>
    </source>
</evidence>
<evidence type="ECO:0000256" key="8">
    <source>
        <dbReference type="ARBA" id="ARBA00023017"/>
    </source>
</evidence>
<evidence type="ECO:0000256" key="14">
    <source>
        <dbReference type="ARBA" id="ARBA00069442"/>
    </source>
</evidence>
<dbReference type="InterPro" id="IPR027417">
    <property type="entry name" value="P-loop_NTPase"/>
</dbReference>
<dbReference type="InterPro" id="IPR026983">
    <property type="entry name" value="DHC"/>
</dbReference>
<sequence>MRTVGEAAVVARREKLTTELNRLRNRVDEFNDYGEMDSEMQAQYVQDVRAVLKRLMDAENERAWINKEEELYKLQVTTYPDIEEIRSLAEPFQRLFNTVVRYSKSERRWLHGEFDKLNAEAIEAEVEEYWREMLKLHKLFTARVKKMRMELDEKRRNQKKRRRVEDTKAVAGAAAEGVETEAAAADAAAIAAAAGAEQELEEDVKPPAALDIIKNIQNQMKHFKEIVPVIAILCNPGIRKRHWDQMSQIAGIDLTPDSGTSLAKMLQLNLDQYMDEFAGISTGASKEFTLETNMKKMRDDWAEVVFSLTSYRESGISILASVDDIQQMLDDQIVKTQTMRGSPFIRPFETEIKHWEERLLYIQETIDEWLKMQAQWLYLEPIFSSEDIMQQMPEEGRLFQVVDRNWKDIMRNTVRDSSVLKATSFPGIRERLKDSNALLDKINRGLNAYLEKKRLFFARFFFLSNDEMLEILSETKDPLRVQPHLKKCFEGIAKLEFDNRLDIKAMFSSEGERVALSQAYEHENREDWVCSWPGQVVLCVSQVFWTLEVHEFLEYGVEGLQNYHQKLDQQMSEIVRLVRGKLNAQQRITLGALVVIDVHARDVVADMIKLEVTSENDFNWLSQLRYYWEDGNVKASHLVDSFLRQTSAIVRLTNATVNYAYEYLGNSPRLVITPLTDRCYRTLIGAFHLNLNGAPEGPAGTGKTETTKDLAKALAVQCVVFNCSDGLDYIAMGKGLASTGAWACFDEFNRIEMEVLSVVAQQILCIIRAIQAHLETFVFEGTELNLNPNCYVCITMNPGYAGRSELPDNLKVLFRPVAMMVPDYAMIGEISLYSYGFMEARSLSVKIVTTYRLCSEQLSSQSHYDYGMRAVKAVLSAAGNLKLKLPDENENIILLRSILDVNLPKFLSHDIPLFRGIISDLFPGIVLPQADYSVFLAEIEKVCKEENLQAVDFFTEKLIQTYEMMIVRHGFMLVGEPYGGKTTVLHVLADTMTRLNEAGYEEFERVLYKTINPKSITMGQLFGEFDPVSHEWTDGVTANTFREFASNDTPDRKWVIFDGPVDTLWIESMNTVLDDNKKLCLMSGEIIQMSRVMSLIFETMDLSQASVGPFGFQ</sequence>
<dbReference type="Gene3D" id="1.10.287.2620">
    <property type="match status" value="1"/>
</dbReference>
<dbReference type="Pfam" id="PF08393">
    <property type="entry name" value="DHC_N2"/>
    <property type="match status" value="1"/>
</dbReference>
<feature type="domain" description="Dynein heavy chain hydrolytic ATP-binding dynein motor region" evidence="18">
    <location>
        <begin position="659"/>
        <end position="982"/>
    </location>
</feature>
<reference evidence="19 20" key="2">
    <citation type="submission" date="2018-11" db="EMBL/GenBank/DDBJ databases">
        <authorList>
            <consortium name="Pathogen Informatics"/>
        </authorList>
    </citation>
    <scope>NUCLEOTIDE SEQUENCE [LARGE SCALE GENOMIC DNA]</scope>
    <source>
        <strain evidence="19 20">Egypt</strain>
    </source>
</reference>
<dbReference type="AlphaFoldDB" id="A0A183AFP2"/>
<comment type="subcellular location">
    <subcellularLocation>
        <location evidence="1">Cytoplasm</location>
        <location evidence="1">Cytoskeleton</location>
        <location evidence="1">Cilium axoneme</location>
    </subcellularLocation>
</comment>
<dbReference type="FunFam" id="1.10.287.2620:FF:000002">
    <property type="entry name" value="Dynein heavy chain 2, axonemal"/>
    <property type="match status" value="1"/>
</dbReference>
<keyword evidence="7" id="KW-0067">ATP-binding</keyword>
<evidence type="ECO:0000256" key="6">
    <source>
        <dbReference type="ARBA" id="ARBA00022786"/>
    </source>
</evidence>
<accession>A0A183AFP2</accession>
<evidence type="ECO:0000259" key="18">
    <source>
        <dbReference type="Pfam" id="PF12774"/>
    </source>
</evidence>
<evidence type="ECO:0000313" key="21">
    <source>
        <dbReference type="WBParaSite" id="ECPE_0000579001-mRNA-1"/>
    </source>
</evidence>
<evidence type="ECO:0000256" key="3">
    <source>
        <dbReference type="ARBA" id="ARBA00022701"/>
    </source>
</evidence>